<dbReference type="Proteomes" id="UP000251889">
    <property type="component" value="Unassembled WGS sequence"/>
</dbReference>
<name>A0A364XUX1_9BACT</name>
<sequence length="320" mass="35422">MSKITYVYNQKTCQYERARLSVREVITYLIGLVSVSFIFFVGLIFLYNYLVESDTEKALRAENAAIEQYKPVLEEKLAAIQGTLSKLDEQDQALYTQLFNAEQPAREKHEALFPKDKVLLASASEFKVFLEQLENKSKDINAESAAIQHDLHISDAGMALLLAAPSRSPIDGLTADHLASGFGDRVNPFHKGTYHHEGIDLAMPRGTAVLATGNGTVVSIKRSELQAGYGNYIEINNGNGFVTRFTHLEEIVVRIGQKIEKGAIIGTVGNSGGSVAPHLHYEILVKGKQVNPVLYMIEGFDPDQYSSMLQKSKQQNQSLD</sequence>
<dbReference type="InterPro" id="IPR016047">
    <property type="entry name" value="M23ase_b-sheet_dom"/>
</dbReference>
<evidence type="ECO:0000313" key="4">
    <source>
        <dbReference type="Proteomes" id="UP000251889"/>
    </source>
</evidence>
<feature type="transmembrane region" description="Helical" evidence="1">
    <location>
        <begin position="25"/>
        <end position="50"/>
    </location>
</feature>
<accession>A0A364XUX1</accession>
<keyword evidence="1" id="KW-1133">Transmembrane helix</keyword>
<dbReference type="SUPFAM" id="SSF51261">
    <property type="entry name" value="Duplicated hybrid motif"/>
    <property type="match status" value="1"/>
</dbReference>
<evidence type="ECO:0000256" key="1">
    <source>
        <dbReference type="SAM" id="Phobius"/>
    </source>
</evidence>
<dbReference type="AlphaFoldDB" id="A0A364XUX1"/>
<reference evidence="3 4" key="1">
    <citation type="submission" date="2018-06" db="EMBL/GenBank/DDBJ databases">
        <title>Chryseolinea flavus sp. nov., a member of the phylum Bacteroidetes isolated from soil.</title>
        <authorList>
            <person name="Li Y."/>
            <person name="Wang J."/>
        </authorList>
    </citation>
    <scope>NUCLEOTIDE SEQUENCE [LARGE SCALE GENOMIC DNA]</scope>
    <source>
        <strain evidence="3 4">SDU1-6</strain>
    </source>
</reference>
<protein>
    <recommendedName>
        <fullName evidence="2">M23ase beta-sheet core domain-containing protein</fullName>
    </recommendedName>
</protein>
<keyword evidence="1" id="KW-0812">Transmembrane</keyword>
<dbReference type="GO" id="GO:0004222">
    <property type="term" value="F:metalloendopeptidase activity"/>
    <property type="evidence" value="ECO:0007669"/>
    <property type="project" value="TreeGrafter"/>
</dbReference>
<gene>
    <name evidence="3" type="ORF">DQQ10_26080</name>
</gene>
<dbReference type="InterPro" id="IPR011055">
    <property type="entry name" value="Dup_hybrid_motif"/>
</dbReference>
<dbReference type="RefSeq" id="WP_112749888.1">
    <property type="nucleotide sequence ID" value="NZ_QMFY01000024.1"/>
</dbReference>
<evidence type="ECO:0000259" key="2">
    <source>
        <dbReference type="Pfam" id="PF01551"/>
    </source>
</evidence>
<dbReference type="Pfam" id="PF01551">
    <property type="entry name" value="Peptidase_M23"/>
    <property type="match status" value="1"/>
</dbReference>
<feature type="domain" description="M23ase beta-sheet core" evidence="2">
    <location>
        <begin position="195"/>
        <end position="292"/>
    </location>
</feature>
<proteinExistence type="predicted"/>
<dbReference type="PANTHER" id="PTHR21666">
    <property type="entry name" value="PEPTIDASE-RELATED"/>
    <property type="match status" value="1"/>
</dbReference>
<organism evidence="3 4">
    <name type="scientific">Pseudochryseolinea flava</name>
    <dbReference type="NCBI Taxonomy" id="2059302"/>
    <lineage>
        <taxon>Bacteria</taxon>
        <taxon>Pseudomonadati</taxon>
        <taxon>Bacteroidota</taxon>
        <taxon>Cytophagia</taxon>
        <taxon>Cytophagales</taxon>
        <taxon>Fulvivirgaceae</taxon>
        <taxon>Pseudochryseolinea</taxon>
    </lineage>
</organism>
<dbReference type="PANTHER" id="PTHR21666:SF286">
    <property type="entry name" value="LIPOPROTEIN NLPD"/>
    <property type="match status" value="1"/>
</dbReference>
<keyword evidence="1" id="KW-0472">Membrane</keyword>
<comment type="caution">
    <text evidence="3">The sequence shown here is derived from an EMBL/GenBank/DDBJ whole genome shotgun (WGS) entry which is preliminary data.</text>
</comment>
<dbReference type="InterPro" id="IPR050570">
    <property type="entry name" value="Cell_wall_metabolism_enzyme"/>
</dbReference>
<dbReference type="CDD" id="cd12797">
    <property type="entry name" value="M23_peptidase"/>
    <property type="match status" value="1"/>
</dbReference>
<dbReference type="EMBL" id="QMFY01000024">
    <property type="protein sequence ID" value="RAV97942.1"/>
    <property type="molecule type" value="Genomic_DNA"/>
</dbReference>
<dbReference type="OrthoDB" id="9810477at2"/>
<evidence type="ECO:0000313" key="3">
    <source>
        <dbReference type="EMBL" id="RAV97942.1"/>
    </source>
</evidence>
<dbReference type="Gene3D" id="2.70.70.10">
    <property type="entry name" value="Glucose Permease (Domain IIA)"/>
    <property type="match status" value="1"/>
</dbReference>
<keyword evidence="4" id="KW-1185">Reference proteome</keyword>